<protein>
    <recommendedName>
        <fullName evidence="5">SAF domain-containing protein</fullName>
    </recommendedName>
</protein>
<dbReference type="RefSeq" id="WP_344812126.1">
    <property type="nucleotide sequence ID" value="NZ_BAAAYX010000004.1"/>
</dbReference>
<reference evidence="4" key="1">
    <citation type="journal article" date="2019" name="Int. J. Syst. Evol. Microbiol.">
        <title>The Global Catalogue of Microorganisms (GCM) 10K type strain sequencing project: providing services to taxonomists for standard genome sequencing and annotation.</title>
        <authorList>
            <consortium name="The Broad Institute Genomics Platform"/>
            <consortium name="The Broad Institute Genome Sequencing Center for Infectious Disease"/>
            <person name="Wu L."/>
            <person name="Ma J."/>
        </authorList>
    </citation>
    <scope>NUCLEOTIDE SEQUENCE [LARGE SCALE GENOMIC DNA]</scope>
    <source>
        <strain evidence="4">JCM 16548</strain>
    </source>
</reference>
<feature type="region of interest" description="Disordered" evidence="1">
    <location>
        <begin position="1"/>
        <end position="37"/>
    </location>
</feature>
<dbReference type="EMBL" id="BAAAYX010000004">
    <property type="protein sequence ID" value="GAA3702465.1"/>
    <property type="molecule type" value="Genomic_DNA"/>
</dbReference>
<feature type="transmembrane region" description="Helical" evidence="2">
    <location>
        <begin position="43"/>
        <end position="62"/>
    </location>
</feature>
<feature type="compositionally biased region" description="Basic residues" evidence="1">
    <location>
        <begin position="9"/>
        <end position="18"/>
    </location>
</feature>
<sequence length="234" mass="23836">MSIDTPPRVARRPARSRPKPGGADAVPVTPEPPRLPSRRNPKWIALGVVAVCLGGLLSYVIYARVATESAVVAMTSTVYRGEVIDAGDLTSVTLSGDPRVPTIAADLAPTLVGQRAAYDLVGGSLVAPTAVTAAAVPAAQRAVVGMKLAGGRAPADFLVPGAPVRLVALPPVDAQPGARDPYAGKTFAARTVSSVPGPDAGSLFVDVDVPANQAPTIAMLAAQERLSVVRDAGR</sequence>
<keyword evidence="2" id="KW-0472">Membrane</keyword>
<evidence type="ECO:0000313" key="4">
    <source>
        <dbReference type="Proteomes" id="UP001500051"/>
    </source>
</evidence>
<keyword evidence="2" id="KW-1133">Transmembrane helix</keyword>
<evidence type="ECO:0008006" key="5">
    <source>
        <dbReference type="Google" id="ProtNLM"/>
    </source>
</evidence>
<organism evidence="3 4">
    <name type="scientific">Microlunatus aurantiacus</name>
    <dbReference type="NCBI Taxonomy" id="446786"/>
    <lineage>
        <taxon>Bacteria</taxon>
        <taxon>Bacillati</taxon>
        <taxon>Actinomycetota</taxon>
        <taxon>Actinomycetes</taxon>
        <taxon>Propionibacteriales</taxon>
        <taxon>Propionibacteriaceae</taxon>
        <taxon>Microlunatus</taxon>
    </lineage>
</organism>
<evidence type="ECO:0000256" key="2">
    <source>
        <dbReference type="SAM" id="Phobius"/>
    </source>
</evidence>
<evidence type="ECO:0000313" key="3">
    <source>
        <dbReference type="EMBL" id="GAA3702465.1"/>
    </source>
</evidence>
<comment type="caution">
    <text evidence="3">The sequence shown here is derived from an EMBL/GenBank/DDBJ whole genome shotgun (WGS) entry which is preliminary data.</text>
</comment>
<evidence type="ECO:0000256" key="1">
    <source>
        <dbReference type="SAM" id="MobiDB-lite"/>
    </source>
</evidence>
<gene>
    <name evidence="3" type="ORF">GCM10022204_19420</name>
</gene>
<keyword evidence="2" id="KW-0812">Transmembrane</keyword>
<proteinExistence type="predicted"/>
<accession>A0ABP7DFE9</accession>
<name>A0ABP7DFE9_9ACTN</name>
<keyword evidence="4" id="KW-1185">Reference proteome</keyword>
<dbReference type="Proteomes" id="UP001500051">
    <property type="component" value="Unassembled WGS sequence"/>
</dbReference>